<feature type="short sequence motif" description="Q motif" evidence="6">
    <location>
        <begin position="2"/>
        <end position="30"/>
    </location>
</feature>
<name>A0A7W2R1X4_9FLAO</name>
<dbReference type="SMART" id="SM00490">
    <property type="entry name" value="HELICc"/>
    <property type="match status" value="1"/>
</dbReference>
<dbReference type="Pfam" id="PF00271">
    <property type="entry name" value="Helicase_C"/>
    <property type="match status" value="1"/>
</dbReference>
<evidence type="ECO:0000256" key="1">
    <source>
        <dbReference type="ARBA" id="ARBA00022741"/>
    </source>
</evidence>
<dbReference type="CDD" id="cd12252">
    <property type="entry name" value="RRM_DbpA"/>
    <property type="match status" value="1"/>
</dbReference>
<dbReference type="GO" id="GO:0003724">
    <property type="term" value="F:RNA helicase activity"/>
    <property type="evidence" value="ECO:0007669"/>
    <property type="project" value="InterPro"/>
</dbReference>
<accession>A0A7W2R1X4</accession>
<comment type="similarity">
    <text evidence="5 7">Belongs to the DEAD box helicase family.</text>
</comment>
<evidence type="ECO:0000256" key="4">
    <source>
        <dbReference type="ARBA" id="ARBA00022840"/>
    </source>
</evidence>
<gene>
    <name evidence="12" type="ORF">H3Z82_00430</name>
</gene>
<dbReference type="PROSITE" id="PS51194">
    <property type="entry name" value="HELICASE_CTER"/>
    <property type="match status" value="1"/>
</dbReference>
<dbReference type="GO" id="GO:0005829">
    <property type="term" value="C:cytosol"/>
    <property type="evidence" value="ECO:0007669"/>
    <property type="project" value="TreeGrafter"/>
</dbReference>
<dbReference type="InterPro" id="IPR001650">
    <property type="entry name" value="Helicase_C-like"/>
</dbReference>
<dbReference type="PANTHER" id="PTHR47959:SF13">
    <property type="entry name" value="ATP-DEPENDENT RNA HELICASE RHLE"/>
    <property type="match status" value="1"/>
</dbReference>
<evidence type="ECO:0000259" key="11">
    <source>
        <dbReference type="PROSITE" id="PS51195"/>
    </source>
</evidence>
<evidence type="ECO:0000256" key="3">
    <source>
        <dbReference type="ARBA" id="ARBA00022806"/>
    </source>
</evidence>
<keyword evidence="3 7" id="KW-0347">Helicase</keyword>
<dbReference type="InterPro" id="IPR011545">
    <property type="entry name" value="DEAD/DEAH_box_helicase_dom"/>
</dbReference>
<evidence type="ECO:0000256" key="5">
    <source>
        <dbReference type="ARBA" id="ARBA00038437"/>
    </source>
</evidence>
<sequence length="621" mass="70103">MNTFQDLGLNDDLLRAITDIGFISPSDVQAKAIPILLEKDTDLVALAQTGTGKTAAFGFPMLQKINTDSRTTQGLILSPTRELCLQITNELKNYGKYCKGFNVAAIYGGASISEQAREVKRGAQIIVATPGRMKDMINRRMVDISKIEYAVLDEADEMLNMGFYEDITDILSHSPEDKNTWLFSATMPKEVSNIAKKFMHSPVEITVGKKNESTDQVSHEYYLVNARDRYQALKRLADANPDIFSVIFCRTKRDTQKVAEQLIEDGYSAGALHGDLSQNQRDLVMNSFRKNQIQMLVATDVAARGIDVDNITHVINYQLPDEIETYTHRSGRTGRAGKTGVSIVIVSKSELRKIKSIERIINKSFVKKDIPDGMEICEVQLMSLANKIHNTEINPEIEKYLTSINGLFENTSKDELIQKFFSVEFTRFFNYYNKSKSLSVPDSRGSDSGSERDFGRGFSSNGDSSRYFINVGKKDGYDWMSLKDFLKEVLDLGRDDVFKVDVKDSFSFFNTEKGLQEKVLAFFNDFKHNGRFVNVEVSQDQGAGTSRNKRRSGGRRSGGDFKRRGERRSGSDFKSSGRRSSDDSRPRRSADSSGPNRRERRAKMNEKSDDASFSRPRQSRR</sequence>
<feature type="region of interest" description="Disordered" evidence="8">
    <location>
        <begin position="537"/>
        <end position="621"/>
    </location>
</feature>
<dbReference type="RefSeq" id="WP_182201903.1">
    <property type="nucleotide sequence ID" value="NZ_JACGLT010000001.1"/>
</dbReference>
<dbReference type="PANTHER" id="PTHR47959">
    <property type="entry name" value="ATP-DEPENDENT RNA HELICASE RHLE-RELATED"/>
    <property type="match status" value="1"/>
</dbReference>
<evidence type="ECO:0000256" key="8">
    <source>
        <dbReference type="SAM" id="MobiDB-lite"/>
    </source>
</evidence>
<dbReference type="SUPFAM" id="SSF52540">
    <property type="entry name" value="P-loop containing nucleoside triphosphate hydrolases"/>
    <property type="match status" value="1"/>
</dbReference>
<dbReference type="GO" id="GO:0003676">
    <property type="term" value="F:nucleic acid binding"/>
    <property type="evidence" value="ECO:0007669"/>
    <property type="project" value="InterPro"/>
</dbReference>
<evidence type="ECO:0000256" key="2">
    <source>
        <dbReference type="ARBA" id="ARBA00022801"/>
    </source>
</evidence>
<dbReference type="Gene3D" id="3.30.70.330">
    <property type="match status" value="1"/>
</dbReference>
<dbReference type="EMBL" id="JACGLT010000001">
    <property type="protein sequence ID" value="MBA6151184.1"/>
    <property type="molecule type" value="Genomic_DNA"/>
</dbReference>
<dbReference type="InterPro" id="IPR000629">
    <property type="entry name" value="RNA-helicase_DEAD-box_CS"/>
</dbReference>
<feature type="region of interest" description="Disordered" evidence="8">
    <location>
        <begin position="437"/>
        <end position="457"/>
    </location>
</feature>
<keyword evidence="4 7" id="KW-0067">ATP-binding</keyword>
<evidence type="ECO:0000313" key="12">
    <source>
        <dbReference type="EMBL" id="MBA6151184.1"/>
    </source>
</evidence>
<evidence type="ECO:0000256" key="6">
    <source>
        <dbReference type="PROSITE-ProRule" id="PRU00552"/>
    </source>
</evidence>
<dbReference type="Pfam" id="PF03880">
    <property type="entry name" value="DbpA"/>
    <property type="match status" value="1"/>
</dbReference>
<feature type="compositionally biased region" description="Basic and acidic residues" evidence="8">
    <location>
        <begin position="602"/>
        <end position="612"/>
    </location>
</feature>
<feature type="domain" description="Helicase ATP-binding" evidence="9">
    <location>
        <begin position="34"/>
        <end position="205"/>
    </location>
</feature>
<feature type="domain" description="DEAD-box RNA helicase Q" evidence="11">
    <location>
        <begin position="2"/>
        <end position="30"/>
    </location>
</feature>
<feature type="compositionally biased region" description="Basic and acidic residues" evidence="8">
    <location>
        <begin position="557"/>
        <end position="571"/>
    </location>
</feature>
<evidence type="ECO:0000259" key="10">
    <source>
        <dbReference type="PROSITE" id="PS51194"/>
    </source>
</evidence>
<dbReference type="Gene3D" id="3.40.50.300">
    <property type="entry name" value="P-loop containing nucleotide triphosphate hydrolases"/>
    <property type="match status" value="2"/>
</dbReference>
<dbReference type="AlphaFoldDB" id="A0A7W2R1X4"/>
<dbReference type="Pfam" id="PF00270">
    <property type="entry name" value="DEAD"/>
    <property type="match status" value="1"/>
</dbReference>
<organism evidence="12 13">
    <name type="scientific">Gelidibacter maritimus</name>
    <dbReference type="NCBI Taxonomy" id="2761487"/>
    <lineage>
        <taxon>Bacteria</taxon>
        <taxon>Pseudomonadati</taxon>
        <taxon>Bacteroidota</taxon>
        <taxon>Flavobacteriia</taxon>
        <taxon>Flavobacteriales</taxon>
        <taxon>Flavobacteriaceae</taxon>
        <taxon>Gelidibacter</taxon>
    </lineage>
</organism>
<feature type="domain" description="Helicase C-terminal" evidence="10">
    <location>
        <begin position="228"/>
        <end position="378"/>
    </location>
</feature>
<keyword evidence="13" id="KW-1185">Reference proteome</keyword>
<comment type="caution">
    <text evidence="12">The sequence shown here is derived from an EMBL/GenBank/DDBJ whole genome shotgun (WGS) entry which is preliminary data.</text>
</comment>
<dbReference type="InterPro" id="IPR044742">
    <property type="entry name" value="DEAD/DEAH_RhlB"/>
</dbReference>
<evidence type="ECO:0000256" key="7">
    <source>
        <dbReference type="RuleBase" id="RU000492"/>
    </source>
</evidence>
<protein>
    <submittedName>
        <fullName evidence="12">DEAD/DEAH box helicase</fullName>
    </submittedName>
</protein>
<dbReference type="InterPro" id="IPR050079">
    <property type="entry name" value="DEAD_box_RNA_helicase"/>
</dbReference>
<dbReference type="Proteomes" id="UP000541857">
    <property type="component" value="Unassembled WGS sequence"/>
</dbReference>
<feature type="compositionally biased region" description="Basic and acidic residues" evidence="8">
    <location>
        <begin position="579"/>
        <end position="590"/>
    </location>
</feature>
<dbReference type="PROSITE" id="PS00039">
    <property type="entry name" value="DEAD_ATP_HELICASE"/>
    <property type="match status" value="1"/>
</dbReference>
<keyword evidence="1 7" id="KW-0547">Nucleotide-binding</keyword>
<dbReference type="InterPro" id="IPR014001">
    <property type="entry name" value="Helicase_ATP-bd"/>
</dbReference>
<dbReference type="PROSITE" id="PS51195">
    <property type="entry name" value="Q_MOTIF"/>
    <property type="match status" value="1"/>
</dbReference>
<dbReference type="GO" id="GO:0005524">
    <property type="term" value="F:ATP binding"/>
    <property type="evidence" value="ECO:0007669"/>
    <property type="project" value="UniProtKB-KW"/>
</dbReference>
<proteinExistence type="inferred from homology"/>
<reference evidence="12 13" key="1">
    <citation type="submission" date="2020-07" db="EMBL/GenBank/DDBJ databases">
        <title>Bacterium isolated from marine sediment.</title>
        <authorList>
            <person name="Shang D."/>
        </authorList>
    </citation>
    <scope>NUCLEOTIDE SEQUENCE [LARGE SCALE GENOMIC DNA]</scope>
    <source>
        <strain evidence="12 13">F6074</strain>
    </source>
</reference>
<dbReference type="InterPro" id="IPR027417">
    <property type="entry name" value="P-loop_NTPase"/>
</dbReference>
<dbReference type="CDD" id="cd18787">
    <property type="entry name" value="SF2_C_DEAD"/>
    <property type="match status" value="1"/>
</dbReference>
<evidence type="ECO:0000313" key="13">
    <source>
        <dbReference type="Proteomes" id="UP000541857"/>
    </source>
</evidence>
<dbReference type="CDD" id="cd00268">
    <property type="entry name" value="DEADc"/>
    <property type="match status" value="1"/>
</dbReference>
<evidence type="ECO:0000259" key="9">
    <source>
        <dbReference type="PROSITE" id="PS51192"/>
    </source>
</evidence>
<dbReference type="InterPro" id="IPR012677">
    <property type="entry name" value="Nucleotide-bd_a/b_plait_sf"/>
</dbReference>
<dbReference type="GO" id="GO:0016787">
    <property type="term" value="F:hydrolase activity"/>
    <property type="evidence" value="ECO:0007669"/>
    <property type="project" value="UniProtKB-KW"/>
</dbReference>
<keyword evidence="2 7" id="KW-0378">Hydrolase</keyword>
<dbReference type="InterPro" id="IPR005580">
    <property type="entry name" value="DbpA/CsdA_RNA-bd_dom"/>
</dbReference>
<dbReference type="PROSITE" id="PS51192">
    <property type="entry name" value="HELICASE_ATP_BIND_1"/>
    <property type="match status" value="1"/>
</dbReference>
<dbReference type="InterPro" id="IPR014014">
    <property type="entry name" value="RNA_helicase_DEAD_Q_motif"/>
</dbReference>
<dbReference type="SMART" id="SM00487">
    <property type="entry name" value="DEXDc"/>
    <property type="match status" value="1"/>
</dbReference>